<name>A0A6G0PXB3_9STRA</name>
<proteinExistence type="predicted"/>
<gene>
    <name evidence="1" type="ORF">PF004_g13334</name>
    <name evidence="2" type="ORF">PF008_g33296</name>
</gene>
<dbReference type="Gene3D" id="3.30.420.10">
    <property type="entry name" value="Ribonuclease H-like superfamily/Ribonuclease H"/>
    <property type="match status" value="1"/>
</dbReference>
<dbReference type="PANTHER" id="PTHR47169">
    <property type="entry name" value="OS01G0541250 PROTEIN"/>
    <property type="match status" value="1"/>
</dbReference>
<protein>
    <submittedName>
        <fullName evidence="2">Uncharacterized protein</fullName>
    </submittedName>
</protein>
<dbReference type="GO" id="GO:0003676">
    <property type="term" value="F:nucleic acid binding"/>
    <property type="evidence" value="ECO:0007669"/>
    <property type="project" value="InterPro"/>
</dbReference>
<dbReference type="AlphaFoldDB" id="A0A6G0PXB3"/>
<dbReference type="Proteomes" id="UP000476176">
    <property type="component" value="Unassembled WGS sequence"/>
</dbReference>
<evidence type="ECO:0000313" key="3">
    <source>
        <dbReference type="Proteomes" id="UP000476176"/>
    </source>
</evidence>
<comment type="caution">
    <text evidence="2">The sequence shown here is derived from an EMBL/GenBank/DDBJ whole genome shotgun (WGS) entry which is preliminary data.</text>
</comment>
<evidence type="ECO:0000313" key="1">
    <source>
        <dbReference type="EMBL" id="KAE9220416.1"/>
    </source>
</evidence>
<reference evidence="3 4" key="1">
    <citation type="submission" date="2018-09" db="EMBL/GenBank/DDBJ databases">
        <title>Genomic investigation of the strawberry pathogen Phytophthora fragariae indicates pathogenicity is determined by transcriptional variation in three key races.</title>
        <authorList>
            <person name="Adams T.M."/>
            <person name="Armitage A.D."/>
            <person name="Sobczyk M.K."/>
            <person name="Bates H.J."/>
            <person name="Dunwell J.M."/>
            <person name="Nellist C.F."/>
            <person name="Harrison R.J."/>
        </authorList>
    </citation>
    <scope>NUCLEOTIDE SEQUENCE [LARGE SCALE GENOMIC DNA]</scope>
    <source>
        <strain evidence="1 3">BC-23</strain>
        <strain evidence="2 4">NOV-77</strain>
    </source>
</reference>
<evidence type="ECO:0000313" key="2">
    <source>
        <dbReference type="EMBL" id="KAE9259693.1"/>
    </source>
</evidence>
<dbReference type="PANTHER" id="PTHR47169:SF2">
    <property type="entry name" value="OS01G0541250 PROTEIN"/>
    <property type="match status" value="1"/>
</dbReference>
<sequence length="113" mass="12679">MEFQPAKSPDMNVLDLSVFNAIQSVQYRQPTHEVDALIGVVMASFELLPSRTLDKCFLTPQKVMECIIKHAGDNDFRLPRVSKHYIKNGLIPSSIVCDPEVYANGVATLKQMQ</sequence>
<dbReference type="EMBL" id="QXGC01000804">
    <property type="protein sequence ID" value="KAE9220416.1"/>
    <property type="molecule type" value="Genomic_DNA"/>
</dbReference>
<dbReference type="EMBL" id="QXFY01011921">
    <property type="protein sequence ID" value="KAE9259693.1"/>
    <property type="molecule type" value="Genomic_DNA"/>
</dbReference>
<evidence type="ECO:0000313" key="4">
    <source>
        <dbReference type="Proteomes" id="UP000486351"/>
    </source>
</evidence>
<dbReference type="InterPro" id="IPR036397">
    <property type="entry name" value="RNaseH_sf"/>
</dbReference>
<dbReference type="Proteomes" id="UP000486351">
    <property type="component" value="Unassembled WGS sequence"/>
</dbReference>
<organism evidence="2 4">
    <name type="scientific">Phytophthora fragariae</name>
    <dbReference type="NCBI Taxonomy" id="53985"/>
    <lineage>
        <taxon>Eukaryota</taxon>
        <taxon>Sar</taxon>
        <taxon>Stramenopiles</taxon>
        <taxon>Oomycota</taxon>
        <taxon>Peronosporomycetes</taxon>
        <taxon>Peronosporales</taxon>
        <taxon>Peronosporaceae</taxon>
        <taxon>Phytophthora</taxon>
    </lineage>
</organism>
<accession>A0A6G0PXB3</accession>